<dbReference type="AlphaFoldDB" id="A0A2M4C5U4"/>
<feature type="chain" id="PRO_5014979829" evidence="1">
    <location>
        <begin position="23"/>
        <end position="264"/>
    </location>
</feature>
<organism evidence="2">
    <name type="scientific">Anopheles marajoara</name>
    <dbReference type="NCBI Taxonomy" id="58244"/>
    <lineage>
        <taxon>Eukaryota</taxon>
        <taxon>Metazoa</taxon>
        <taxon>Ecdysozoa</taxon>
        <taxon>Arthropoda</taxon>
        <taxon>Hexapoda</taxon>
        <taxon>Insecta</taxon>
        <taxon>Pterygota</taxon>
        <taxon>Neoptera</taxon>
        <taxon>Endopterygota</taxon>
        <taxon>Diptera</taxon>
        <taxon>Nematocera</taxon>
        <taxon>Culicoidea</taxon>
        <taxon>Culicidae</taxon>
        <taxon>Anophelinae</taxon>
        <taxon>Anopheles</taxon>
    </lineage>
</organism>
<dbReference type="EMBL" id="GGFJ01011464">
    <property type="protein sequence ID" value="MBW60605.1"/>
    <property type="molecule type" value="Transcribed_RNA"/>
</dbReference>
<evidence type="ECO:0000256" key="1">
    <source>
        <dbReference type="SAM" id="SignalP"/>
    </source>
</evidence>
<feature type="signal peptide" evidence="1">
    <location>
        <begin position="1"/>
        <end position="22"/>
    </location>
</feature>
<reference evidence="2" key="1">
    <citation type="submission" date="2018-01" db="EMBL/GenBank/DDBJ databases">
        <title>An insight into the sialome of Amazonian anophelines.</title>
        <authorList>
            <person name="Ribeiro J.M."/>
            <person name="Scarpassa V."/>
            <person name="Calvo E."/>
        </authorList>
    </citation>
    <scope>NUCLEOTIDE SEQUENCE</scope>
    <source>
        <tissue evidence="2">Salivary glands</tissue>
    </source>
</reference>
<name>A0A2M4C5U4_9DIPT</name>
<proteinExistence type="predicted"/>
<sequence length="264" mass="29589">MLQLMMMMMVIVMMMMMLMMCADNIITDRIDDNVLGVGLDPIMVNVARRQTGTVLLGLFLALIARSDGVRARGWWSHTWCVRTADDVVPVIDDGSANATGGLTGTVRDGVFAFVRSGCAHVGVGVWACLARSGHHAGQRCRGTLFRVLPYHVGHAFLLDLQSLQVHLLLQLDDVLLEALVQPLPLPLGFVIYVRQCDVSHKSTRFARVHIDVARYAFRKAALQQLVNREPMVRMALRYQRLVHHQPIAKPINDHDRQHGEKRAQ</sequence>
<accession>A0A2M4C5U4</accession>
<protein>
    <submittedName>
        <fullName evidence="2">Putative secreted protein</fullName>
    </submittedName>
</protein>
<keyword evidence="1" id="KW-0732">Signal</keyword>
<evidence type="ECO:0000313" key="2">
    <source>
        <dbReference type="EMBL" id="MBW60605.1"/>
    </source>
</evidence>